<keyword evidence="2" id="KW-1003">Cell membrane</keyword>
<feature type="transmembrane region" description="Helical" evidence="8">
    <location>
        <begin position="28"/>
        <end position="49"/>
    </location>
</feature>
<keyword evidence="11" id="KW-1185">Reference proteome</keyword>
<proteinExistence type="predicted"/>
<reference evidence="10 11" key="1">
    <citation type="journal article" date="2007" name="Nat. Biotechnol.">
        <title>Complete genome sequence of the erythromycin-producing bacterium Saccharopolyspora erythraea NRRL23338.</title>
        <authorList>
            <person name="Oliynyk M."/>
            <person name="Samborskyy M."/>
            <person name="Lester J.B."/>
            <person name="Mironenko T."/>
            <person name="Scott N."/>
            <person name="Dickens S."/>
            <person name="Haydock S.F."/>
            <person name="Leadlay P.F."/>
        </authorList>
    </citation>
    <scope>NUCLEOTIDE SEQUENCE [LARGE SCALE GENOMIC DNA]</scope>
    <source>
        <strain evidence="11">ATCC 11635 / DSM 40517 / JCM 4748 / NBRC 13426 / NCIMB 8594 / NRRL 2338</strain>
    </source>
</reference>
<evidence type="ECO:0000256" key="3">
    <source>
        <dbReference type="ARBA" id="ARBA00022692"/>
    </source>
</evidence>
<dbReference type="InterPro" id="IPR043760">
    <property type="entry name" value="PycTM_dom"/>
</dbReference>
<dbReference type="GO" id="GO:0000166">
    <property type="term" value="F:nucleotide binding"/>
    <property type="evidence" value="ECO:0007669"/>
    <property type="project" value="UniProtKB-KW"/>
</dbReference>
<evidence type="ECO:0000256" key="7">
    <source>
        <dbReference type="ARBA" id="ARBA00023136"/>
    </source>
</evidence>
<protein>
    <recommendedName>
        <fullName evidence="9">Pycsar effector protein domain-containing protein</fullName>
    </recommendedName>
</protein>
<dbReference type="Pfam" id="PF18967">
    <property type="entry name" value="PycTM"/>
    <property type="match status" value="1"/>
</dbReference>
<sequence length="127" mass="13155">MTLVGAAFAGVVSLTRTALPTASEVALWAAAVPIAASVLVLLAVVFPYLDAGEPGSFLHAARSKPAELVELHSNTESSPERVAVTMVVVSQIARRKYRRIAWAVRLLVTGLVVLLVALALAAVLGGA</sequence>
<keyword evidence="4" id="KW-0547">Nucleotide-binding</keyword>
<evidence type="ECO:0000256" key="4">
    <source>
        <dbReference type="ARBA" id="ARBA00022741"/>
    </source>
</evidence>
<keyword evidence="3 8" id="KW-0812">Transmembrane</keyword>
<evidence type="ECO:0000313" key="11">
    <source>
        <dbReference type="Proteomes" id="UP000006728"/>
    </source>
</evidence>
<dbReference type="Proteomes" id="UP000006728">
    <property type="component" value="Chromosome"/>
</dbReference>
<keyword evidence="6" id="KW-0051">Antiviral defense</keyword>
<name>A4F8U3_SACEN</name>
<dbReference type="STRING" id="405948.SACE_1137"/>
<feature type="transmembrane region" description="Helical" evidence="8">
    <location>
        <begin position="102"/>
        <end position="124"/>
    </location>
</feature>
<dbReference type="KEGG" id="sen:SACE_1137"/>
<evidence type="ECO:0000313" key="10">
    <source>
        <dbReference type="EMBL" id="CAM00468.1"/>
    </source>
</evidence>
<keyword evidence="7 8" id="KW-0472">Membrane</keyword>
<evidence type="ECO:0000256" key="6">
    <source>
        <dbReference type="ARBA" id="ARBA00023118"/>
    </source>
</evidence>
<dbReference type="GO" id="GO:0005886">
    <property type="term" value="C:plasma membrane"/>
    <property type="evidence" value="ECO:0007669"/>
    <property type="project" value="UniProtKB-SubCell"/>
</dbReference>
<dbReference type="HOGENOM" id="CLU_143423_0_0_11"/>
<keyword evidence="5 8" id="KW-1133">Transmembrane helix</keyword>
<gene>
    <name evidence="10" type="ordered locus">SACE_1137</name>
</gene>
<feature type="domain" description="Pycsar effector protein" evidence="9">
    <location>
        <begin position="2"/>
        <end position="121"/>
    </location>
</feature>
<dbReference type="EMBL" id="AM420293">
    <property type="protein sequence ID" value="CAM00468.1"/>
    <property type="molecule type" value="Genomic_DNA"/>
</dbReference>
<evidence type="ECO:0000256" key="1">
    <source>
        <dbReference type="ARBA" id="ARBA00004236"/>
    </source>
</evidence>
<evidence type="ECO:0000259" key="9">
    <source>
        <dbReference type="Pfam" id="PF18967"/>
    </source>
</evidence>
<evidence type="ECO:0000256" key="2">
    <source>
        <dbReference type="ARBA" id="ARBA00022475"/>
    </source>
</evidence>
<evidence type="ECO:0000256" key="8">
    <source>
        <dbReference type="SAM" id="Phobius"/>
    </source>
</evidence>
<evidence type="ECO:0000256" key="5">
    <source>
        <dbReference type="ARBA" id="ARBA00022989"/>
    </source>
</evidence>
<comment type="subcellular location">
    <subcellularLocation>
        <location evidence="1">Cell membrane</location>
    </subcellularLocation>
</comment>
<accession>A4F8U3</accession>
<organism evidence="10 11">
    <name type="scientific">Saccharopolyspora erythraea (strain ATCC 11635 / DSM 40517 / JCM 4748 / NBRC 13426 / NCIMB 8594 / NRRL 2338)</name>
    <dbReference type="NCBI Taxonomy" id="405948"/>
    <lineage>
        <taxon>Bacteria</taxon>
        <taxon>Bacillati</taxon>
        <taxon>Actinomycetota</taxon>
        <taxon>Actinomycetes</taxon>
        <taxon>Pseudonocardiales</taxon>
        <taxon>Pseudonocardiaceae</taxon>
        <taxon>Saccharopolyspora</taxon>
    </lineage>
</organism>
<dbReference type="AlphaFoldDB" id="A4F8U3"/>
<dbReference type="GO" id="GO:0051607">
    <property type="term" value="P:defense response to virus"/>
    <property type="evidence" value="ECO:0007669"/>
    <property type="project" value="UniProtKB-KW"/>
</dbReference>
<dbReference type="eggNOG" id="ENOG502ZRCY">
    <property type="taxonomic scope" value="Bacteria"/>
</dbReference>